<keyword evidence="2" id="KW-0489">Methyltransferase</keyword>
<dbReference type="AlphaFoldDB" id="A0A6G3XXT9"/>
<feature type="domain" description="C-methyltransferase" evidence="1">
    <location>
        <begin position="3"/>
        <end position="91"/>
    </location>
</feature>
<dbReference type="GO" id="GO:0032259">
    <property type="term" value="P:methylation"/>
    <property type="evidence" value="ECO:0007669"/>
    <property type="project" value="UniProtKB-KW"/>
</dbReference>
<dbReference type="Gene3D" id="3.40.50.720">
    <property type="entry name" value="NAD(P)-binding Rossmann-like Domain"/>
    <property type="match status" value="1"/>
</dbReference>
<dbReference type="Pfam" id="PF08484">
    <property type="entry name" value="Methyltransf_14"/>
    <property type="match status" value="1"/>
</dbReference>
<comment type="caution">
    <text evidence="2">The sequence shown here is derived from an EMBL/GenBank/DDBJ whole genome shotgun (WGS) entry which is preliminary data.</text>
</comment>
<dbReference type="InterPro" id="IPR013691">
    <property type="entry name" value="MeTrfase_14"/>
</dbReference>
<protein>
    <submittedName>
        <fullName evidence="2">Methyltransferase</fullName>
    </submittedName>
</protein>
<dbReference type="GO" id="GO:0008168">
    <property type="term" value="F:methyltransferase activity"/>
    <property type="evidence" value="ECO:0007669"/>
    <property type="project" value="UniProtKB-KW"/>
</dbReference>
<name>A0A6G3XXT9_9ACTN</name>
<sequence length="96" mass="10446">TTLGYGASTKGNVILQFCGLTEADLPCIGEVSPEKWGGFTPGTAIPIVSEEEAKAHRPDQLLVLPWIYREGFIEREQEFTANGGKLVFPLPDLTIV</sequence>
<evidence type="ECO:0000313" key="2">
    <source>
        <dbReference type="EMBL" id="NEE22655.1"/>
    </source>
</evidence>
<proteinExistence type="predicted"/>
<evidence type="ECO:0000259" key="1">
    <source>
        <dbReference type="Pfam" id="PF08484"/>
    </source>
</evidence>
<organism evidence="2">
    <name type="scientific">Streptomyces sp. SID7499</name>
    <dbReference type="NCBI Taxonomy" id="2706086"/>
    <lineage>
        <taxon>Bacteria</taxon>
        <taxon>Bacillati</taxon>
        <taxon>Actinomycetota</taxon>
        <taxon>Actinomycetes</taxon>
        <taxon>Kitasatosporales</taxon>
        <taxon>Streptomycetaceae</taxon>
        <taxon>Streptomyces</taxon>
    </lineage>
</organism>
<feature type="non-terminal residue" evidence="2">
    <location>
        <position position="1"/>
    </location>
</feature>
<reference evidence="2" key="1">
    <citation type="submission" date="2020-01" db="EMBL/GenBank/DDBJ databases">
        <title>Insect and environment-associated Actinomycetes.</title>
        <authorList>
            <person name="Currrie C."/>
            <person name="Chevrette M."/>
            <person name="Carlson C."/>
            <person name="Stubbendieck R."/>
            <person name="Wendt-Pienkowski E."/>
        </authorList>
    </citation>
    <scope>NUCLEOTIDE SEQUENCE</scope>
    <source>
        <strain evidence="2">SID7499</strain>
    </source>
</reference>
<accession>A0A6G3XXT9</accession>
<gene>
    <name evidence="2" type="ORF">G3M58_91415</name>
</gene>
<dbReference type="EMBL" id="JAAGMN010009832">
    <property type="protein sequence ID" value="NEE22655.1"/>
    <property type="molecule type" value="Genomic_DNA"/>
</dbReference>
<keyword evidence="2" id="KW-0808">Transferase</keyword>